<dbReference type="InterPro" id="IPR000667">
    <property type="entry name" value="Peptidase_S13"/>
</dbReference>
<keyword evidence="2" id="KW-0378">Hydrolase</keyword>
<evidence type="ECO:0000313" key="4">
    <source>
        <dbReference type="EMBL" id="QEA13108.1"/>
    </source>
</evidence>
<dbReference type="PROSITE" id="PS51257">
    <property type="entry name" value="PROKAR_LIPOPROTEIN"/>
    <property type="match status" value="1"/>
</dbReference>
<dbReference type="GO" id="GO:0006508">
    <property type="term" value="P:proteolysis"/>
    <property type="evidence" value="ECO:0007669"/>
    <property type="project" value="InterPro"/>
</dbReference>
<dbReference type="GO" id="GO:0000270">
    <property type="term" value="P:peptidoglycan metabolic process"/>
    <property type="evidence" value="ECO:0007669"/>
    <property type="project" value="TreeGrafter"/>
</dbReference>
<feature type="chain" id="PRO_5022898087" evidence="3">
    <location>
        <begin position="28"/>
        <end position="536"/>
    </location>
</feature>
<sequence length="536" mass="56771">MKSSVRVAFSVLAAVGALMGCGAGSSADGGISADVRAVMNQPRYAGATWGLRVVDASTGDVVLDERPDEAFFIGSVRKLFSVGERLDQVGPDHHDDTPVHAQGTVADGVLQGNLVLVASGDLTMGGRTNPDGSIAISDYDHNEANSLGNAVQTRPDPLAGYRSLAAQVARSGITRVAGDVVIDDRLFQPFPYRGEFDLRPIFVNDDVIDLTINPTQPGQPAALDWRPKSAALGVGNGLLTGVAGSVFSFDLAPEFLPCIGVPGCAAQVSGTIPVDFKPQFTGVFPLTRSIRITRPDNYARTVFIEALQAAGVAVDAPAVKENPVQLLPPQGVYPASSRVAQLVGMPYADYARLILKVSYNLGADTSLLLWGKTQGVDNMDATLAVERGHLARHYGVPESEYEFFNGSGGGDTKARTRAVTTFLARMRESTHFDTYFDALPILGTDGSLAFVRDYAPDPTLAGATGQVRAKTGTNVEGTQAGLLVKGQAFGGYIHARSGRELIYTVVVNHARAADIDGVAQVFQDEGLISAMLWRDY</sequence>
<dbReference type="PANTHER" id="PTHR30023:SF0">
    <property type="entry name" value="PENICILLIN-SENSITIVE CARBOXYPEPTIDASE A"/>
    <property type="match status" value="1"/>
</dbReference>
<gene>
    <name evidence="4" type="ORF">FOZ74_08725</name>
</gene>
<comment type="similarity">
    <text evidence="1">Belongs to the peptidase S13 family.</text>
</comment>
<dbReference type="SUPFAM" id="SSF56601">
    <property type="entry name" value="beta-lactamase/transpeptidase-like"/>
    <property type="match status" value="1"/>
</dbReference>
<evidence type="ECO:0000256" key="1">
    <source>
        <dbReference type="ARBA" id="ARBA00006096"/>
    </source>
</evidence>
<dbReference type="Proteomes" id="UP000321199">
    <property type="component" value="Chromosome"/>
</dbReference>
<dbReference type="Pfam" id="PF02113">
    <property type="entry name" value="Peptidase_S13"/>
    <property type="match status" value="1"/>
</dbReference>
<evidence type="ECO:0000256" key="3">
    <source>
        <dbReference type="SAM" id="SignalP"/>
    </source>
</evidence>
<dbReference type="OrthoDB" id="9802627at2"/>
<evidence type="ECO:0000313" key="5">
    <source>
        <dbReference type="Proteomes" id="UP000321199"/>
    </source>
</evidence>
<dbReference type="RefSeq" id="WP_146912701.1">
    <property type="nucleotide sequence ID" value="NZ_CP042344.1"/>
</dbReference>
<feature type="signal peptide" evidence="3">
    <location>
        <begin position="1"/>
        <end position="27"/>
    </location>
</feature>
<organism evidence="4 5">
    <name type="scientific">Comamonas flocculans</name>
    <dbReference type="NCBI Taxonomy" id="2597701"/>
    <lineage>
        <taxon>Bacteria</taxon>
        <taxon>Pseudomonadati</taxon>
        <taxon>Pseudomonadota</taxon>
        <taxon>Betaproteobacteria</taxon>
        <taxon>Burkholderiales</taxon>
        <taxon>Comamonadaceae</taxon>
        <taxon>Comamonas</taxon>
    </lineage>
</organism>
<dbReference type="EMBL" id="CP042344">
    <property type="protein sequence ID" value="QEA13108.1"/>
    <property type="molecule type" value="Genomic_DNA"/>
</dbReference>
<keyword evidence="3" id="KW-0732">Signal</keyword>
<protein>
    <submittedName>
        <fullName evidence="4">Peptidase S13</fullName>
    </submittedName>
</protein>
<name>A0A5B8RWQ3_9BURK</name>
<dbReference type="InterPro" id="IPR012338">
    <property type="entry name" value="Beta-lactam/transpept-like"/>
</dbReference>
<keyword evidence="5" id="KW-1185">Reference proteome</keyword>
<dbReference type="Gene3D" id="3.50.80.20">
    <property type="entry name" value="D-Ala-D-Ala carboxypeptidase C, peptidase S13"/>
    <property type="match status" value="1"/>
</dbReference>
<dbReference type="Gene3D" id="3.40.710.10">
    <property type="entry name" value="DD-peptidase/beta-lactamase superfamily"/>
    <property type="match status" value="1"/>
</dbReference>
<proteinExistence type="inferred from homology"/>
<dbReference type="PANTHER" id="PTHR30023">
    <property type="entry name" value="D-ALANYL-D-ALANINE CARBOXYPEPTIDASE"/>
    <property type="match status" value="1"/>
</dbReference>
<dbReference type="GO" id="GO:0004185">
    <property type="term" value="F:serine-type carboxypeptidase activity"/>
    <property type="evidence" value="ECO:0007669"/>
    <property type="project" value="InterPro"/>
</dbReference>
<evidence type="ECO:0000256" key="2">
    <source>
        <dbReference type="ARBA" id="ARBA00022801"/>
    </source>
</evidence>
<accession>A0A5B8RWQ3</accession>
<dbReference type="KEGG" id="cof:FOZ74_08725"/>
<reference evidence="4 5" key="1">
    <citation type="submission" date="2019-07" db="EMBL/GenBank/DDBJ databases">
        <title>Complete genome sequence of Comamonas sp. NLF 7-7 isolated from livestock.</title>
        <authorList>
            <person name="Kim D.H."/>
            <person name="Kim J.G."/>
        </authorList>
    </citation>
    <scope>NUCLEOTIDE SEQUENCE [LARGE SCALE GENOMIC DNA]</scope>
    <source>
        <strain evidence="4 5">NLF 7-7</strain>
    </source>
</reference>
<dbReference type="AlphaFoldDB" id="A0A5B8RWQ3"/>